<keyword evidence="9" id="KW-0732">Signal</keyword>
<feature type="domain" description="J" evidence="10">
    <location>
        <begin position="3336"/>
        <end position="3401"/>
    </location>
</feature>
<organism evidence="11 12">
    <name type="scientific">Symbiodinium microadriaticum</name>
    <name type="common">Dinoflagellate</name>
    <name type="synonym">Zooxanthella microadriatica</name>
    <dbReference type="NCBI Taxonomy" id="2951"/>
    <lineage>
        <taxon>Eukaryota</taxon>
        <taxon>Sar</taxon>
        <taxon>Alveolata</taxon>
        <taxon>Dinophyceae</taxon>
        <taxon>Suessiales</taxon>
        <taxon>Symbiodiniaceae</taxon>
        <taxon>Symbiodinium</taxon>
    </lineage>
</organism>
<feature type="region of interest" description="Disordered" evidence="7">
    <location>
        <begin position="363"/>
        <end position="382"/>
    </location>
</feature>
<protein>
    <submittedName>
        <fullName evidence="11">Alpha-amylase type B isozyme</fullName>
    </submittedName>
</protein>
<dbReference type="InterPro" id="IPR006047">
    <property type="entry name" value="GH13_cat_dom"/>
</dbReference>
<feature type="transmembrane region" description="Helical" evidence="8">
    <location>
        <begin position="884"/>
        <end position="911"/>
    </location>
</feature>
<dbReference type="Pfam" id="PF14308">
    <property type="entry name" value="DnaJ-X"/>
    <property type="match status" value="1"/>
</dbReference>
<dbReference type="SUPFAM" id="SSF52540">
    <property type="entry name" value="P-loop containing nucleoside triphosphate hydrolases"/>
    <property type="match status" value="1"/>
</dbReference>
<keyword evidence="3 8" id="KW-0812">Transmembrane</keyword>
<evidence type="ECO:0000256" key="2">
    <source>
        <dbReference type="ARBA" id="ARBA00008061"/>
    </source>
</evidence>
<comment type="caution">
    <text evidence="11">The sequence shown here is derived from an EMBL/GenBank/DDBJ whole genome shotgun (WGS) entry which is preliminary data.</text>
</comment>
<evidence type="ECO:0000313" key="11">
    <source>
        <dbReference type="EMBL" id="OLP90217.1"/>
    </source>
</evidence>
<evidence type="ECO:0000256" key="1">
    <source>
        <dbReference type="ARBA" id="ARBA00004141"/>
    </source>
</evidence>
<dbReference type="InterPro" id="IPR005821">
    <property type="entry name" value="Ion_trans_dom"/>
</dbReference>
<dbReference type="Gene3D" id="1.10.287.70">
    <property type="match status" value="1"/>
</dbReference>
<sequence length="3696" mass="410117">MVRAWLLMLLTQRSVGLESNASDADAECLLQSRAIFEEDGGLSGLALSNSIMDLAESLQPGATQDLLRSFRICGRCKRWQRFGEKRDGGYVSCMDHMAHPDIRAAYSMGIEKHDLWSVHVHENFQVPIYQYDCTVSKPAAVCDHCKFFQACLKGEDGRGGFQGKTAWTLKQAIRKSGKEHLPDRSLLMKIDIEGAEWPTLGTASTATLRKFRQLLIEFHDLGDEGRHSEFLSTMQNLQKAGFKVVHLHGNDFSRNYKKGPYSIPSVIEVSMDSTVEDMSTCLAQEQRLPLDAKNRKKIPHGKKDLPKEPRFLCHDLHGRLGEWDPKKGLELATEAPQLGGDQQLAGARLPQLVLTGRLGPCQSERVPKASAEGRRQRAEGQGIARMCSAPRVNWQLYEGKRSKDIDNLSPAPELINRPKPVEEKPIGGYIAQEDAAQEEPLKEEVGHKFQFVQRSEPRRNMMDRQAPAPNGGSYEDVLDMQLKSLHETLLQQHKIEKERLDQSWRNRLSSELGARAWKESREALDGDHEEAETADSDGPSAWQLWAPFTGHLSAPLSMPMGDPDAAAGDGPASVPYRWADLTLKLANRSAQTSENEMISNTSVNCSLVMHQAWTISVQEAMKRHQTRNYHMPGAEESASTLKMNEAILDSSCLQRFVIAPGSTAQLMLSALCSLLIVWDLITIPLELFDLPSLYGFLLTFGKATFAFWTLNIPLQFILGVELQGKIEVRPAVLARLYLQSWFAMDVIVVALDAVLILLEDQEAGSLKSARFLRALRLLRLVRLLRVARLQHQLTLLANRFLSANAFVVMKVVAGLSGILAVNHLIACVWYGLGSWTVDGRSWIVRMEMQEADALDYYATSIHWALTQFTPATNNVAPENAVERFFAIFVILLAMGMFSSFISSLTSTVSAYRNARMEQFHQHSLLLRFFTERNLSTDLYGKIREVIRKERHTGIRLKEDEVHLLQKVPAGLKFQLHEEMFLSQLTRMPWWPAWSLYEDQHFFKALCHGAMVERVTTKGHDAFIPEESCSEVCILESGFMSYEPAEAFQCERVREGFVFCLPTLWAEWQYRGRLHASFGTCYHIGLDAAKFCRLAAQAGGPLWQFLQIFGFLYISWIETMDEQGALITDKCPEEEKISELVSRTQRYSNTIHERGALFSGYSARGLASPSIPHALLQKAHDARRQAEKDYQIESTEDTIGLSRHLFQNSDGSLNMQMSRTASLMLVDMDEFCAEAEAEESHLVELERERLNMQQRRVASAALLEEMAKITEYADPSHTVMLQGYGYERKLDCFNWESHKAGKGNWYGIVESKVDMLADVGITGYLPSQLFNLDASAYGKKAALKSLLKSLHAKGMRGVADIVVNHRCGDKQDEQGRWNVFTSTGIESRKSFHGIMDWQGWAITLGDQFSDGTGERGPGHLDGKFDAAPDIDHGNKKVQSSIAIWLRWLRLDIGFDAWRFDFVKGYGAEYVGHYCRKVADEWFVDPLRISKKSEPSWAVGELWLDMEYDHDGLKYNQDKHRQDTVNWINGTDKEHLGKAPESTAFDFTTKGILQEAVRNTQYWRLKDSNGKPPGLLGWMPTHAVTFLDNHDTGSTQGHWQKPRPFPNDKVLVGYAYILTHPGIPCIFWDHICDWGEDMRNRIKALLQLRRRAGIKVDDKVQILCADHDLYIAEWIGSPPALRVALGPKHSGVDGSWSPGTEGAVSRRPWRREEHHSYERRAERRAEKVAGLGLPTEIGEALYAEQGPQLRLEAEGSLQSSEVGHFGPQIDIRFLLYRPQLVPALRRCVDFGLELPKSGLQADAELSEAPDRASTQSPSPLPRPDWHADGASEDFGDAEKDTRQEWGQASSAGTGRFQGQPGEAIFGSRKPRVQGPVNVARTSVCASLPLQTMSFQLLGLFVAFATSEAAKMVPIPNQQDSIVNLLANVPKPSESKAKATEMETMVMLLAQQAKLARKQSQGADGNVTELVTQIKGELKKMEEEVLNAAGVADGACQESFANLSVGCPLYSGNTTFLPEGFTGDFTPLRAAHTACRTQIVGKKQELDACKSSRESLISLEQTLTTEFSGINIFESPEECAVKGDDVLLYLGSMRDHFKNKQLAWWKTYYKLENVTQNITQWNCTDKEIEYFEKISACQAAQLELEETACQVHERTNESCASLPACYDAKWSNYLIEVTASNKTIQDLKYEYRAIKRIGCLLEAFSAADMDAAIDACIAERHSAAAVRSQCVDSHAGIEKPSFVTPEVCASGLQSILHPSDPNFNETEYAAQGIEANKCLASCCTIDWYSWSTFNNAFVTQDHYMVDADTGRVAAFGTMEEAKSACEMMGSVLCFGIYDTKCDGATEESPVKLIKAPGLDLESVKESNIGSCVLRMKLGSETTVTTTIAQFCSYEVNVSRTDVDPSAVWKTYRVEKQEYGEVFRFSGCANAELDEAAECVASGVSNGVRVLKNRHGQAVGTGVCCASATNTVLTSTPIQCDGFANNYTKFEKVYLPATKLIRGTTYSNMASAREACLRMSHKCWGIFDDKCDTVNVMLVDGYIGVTESTFRNSSQSSCIFKKALSDDTACEKMAGGHGWQRSSPTYDSSLMAMAVGALQSKEADKDRLLFAERTVGLFQGGKSDKERLRRPMAGLTEGFTSHRLAGHGRSDEDVMSTCRDARRAAADSLCLQFFLRVSRCAMSFLPELREDQRKAAGAALGVATLAGVGGLLWRWRSQRARTLSRPFVLKDLAGGETVEDPLAELTRVVTWLQDDIIRPLDARLPGKPFEHDLLAFPFTPMVLVVGNHSAGKSTFINRLLGTSVQETGVAPTDDGFTVLNSERPCSSDAGSLGGSPDLRNEEMDGFFRRKVHIQVINCSQWSSLIFAGEFFNSGGWVGPRVEEVCEDACIELESNSWTSGLSGYVTFRNSDHSQFFCVVVSFPLLGSCCFTARFGADHGLRDPAGLLENAPPLLPADHGLTRAEGCTWEALDVGVQDMAVIRCVLLPNKMKRLSEDFSSALKNAAWCATSSEDGTAATRLGRRSGRITERRLEVEIENQSSESFLFDNDWFKHGSWVDGAVDCLPPGTTTTLKLCNSDFTSGVSGLFWYVNEARFDVYLSLVFSHPLASEAAFDAFLGAPPAELHSEWCQAPPVSSESNRHGCQWRVLERGPVLRLKVTLPESLPRAASGLPMPEAEQRVLVVRGEAQAQAQQGREESEVTAPSFMDVTRPRDFIDGVGSGLTAASVGFAAGGAALVAAPAVGLSEVLGLAQGGAAALGLAACGTAACAAQVARGMLNTPEALMQQDGTRWDSTRGKWVDDFVNLREEEAQADKAPEDCESEEDSPLFGSAYKKEVADSSYYDIIGVKPGSLPADIKKAYYKALLQVHPDKNPGDEEAHVKFQQLSAAYRVLSDPQLRERYDQIGEEATKEAELPSIDPILFFGILFGSEHCEKYIGKLYLAMQTNQLAKELQRQSKGGEDSLKTRGERQMQLRQHLREVRCARHLRHLVDVWAVQRDGRNFVRQSSEEASCLNQCAFGGRLLKAISQAYQTTAEDYLSSLYGPLTLESQLSRWSHGFQDAQLKTSAGLSLAKAAYAANTVAASVHRRMSEKNLNASYIPEGANVIDSKIAESLEGQLPIFLQTLWDVCLLDITSTLKNVSGKVVKDVSVPWQLRVRRAQALLRLARIFRDAGQREASDTKKAEVAKQLLEEALMGSVKR</sequence>
<evidence type="ECO:0000313" key="12">
    <source>
        <dbReference type="Proteomes" id="UP000186817"/>
    </source>
</evidence>
<evidence type="ECO:0000259" key="10">
    <source>
        <dbReference type="PROSITE" id="PS50076"/>
    </source>
</evidence>
<dbReference type="PANTHER" id="PTHR43447">
    <property type="entry name" value="ALPHA-AMYLASE"/>
    <property type="match status" value="1"/>
</dbReference>
<comment type="subcellular location">
    <subcellularLocation>
        <location evidence="1">Membrane</location>
        <topology evidence="1">Multi-pass membrane protein</topology>
    </subcellularLocation>
</comment>
<dbReference type="Pfam" id="PF05050">
    <property type="entry name" value="Methyltransf_21"/>
    <property type="match status" value="1"/>
</dbReference>
<dbReference type="GO" id="GO:0005975">
    <property type="term" value="P:carbohydrate metabolic process"/>
    <property type="evidence" value="ECO:0007669"/>
    <property type="project" value="InterPro"/>
</dbReference>
<evidence type="ECO:0000256" key="6">
    <source>
        <dbReference type="SAM" id="Coils"/>
    </source>
</evidence>
<keyword evidence="12" id="KW-1185">Reference proteome</keyword>
<evidence type="ECO:0000256" key="7">
    <source>
        <dbReference type="SAM" id="MobiDB-lite"/>
    </source>
</evidence>
<feature type="chain" id="PRO_5012819304" evidence="9">
    <location>
        <begin position="17"/>
        <end position="3696"/>
    </location>
</feature>
<dbReference type="Pfam" id="PF00226">
    <property type="entry name" value="DnaJ"/>
    <property type="match status" value="1"/>
</dbReference>
<dbReference type="InterPro" id="IPR017853">
    <property type="entry name" value="GH"/>
</dbReference>
<dbReference type="SUPFAM" id="SSF53335">
    <property type="entry name" value="S-adenosyl-L-methionine-dependent methyltransferases"/>
    <property type="match status" value="1"/>
</dbReference>
<dbReference type="Pfam" id="PF00520">
    <property type="entry name" value="Ion_trans"/>
    <property type="match status" value="1"/>
</dbReference>
<dbReference type="InterPro" id="IPR036869">
    <property type="entry name" value="J_dom_sf"/>
</dbReference>
<evidence type="ECO:0000256" key="3">
    <source>
        <dbReference type="ARBA" id="ARBA00022692"/>
    </source>
</evidence>
<feature type="region of interest" description="Disordered" evidence="7">
    <location>
        <begin position="1801"/>
        <end position="1867"/>
    </location>
</feature>
<evidence type="ECO:0000256" key="9">
    <source>
        <dbReference type="SAM" id="SignalP"/>
    </source>
</evidence>
<dbReference type="SMART" id="SM00271">
    <property type="entry name" value="DnaJ"/>
    <property type="match status" value="1"/>
</dbReference>
<dbReference type="SUPFAM" id="SSF81324">
    <property type="entry name" value="Voltage-gated potassium channels"/>
    <property type="match status" value="1"/>
</dbReference>
<dbReference type="Gene3D" id="3.20.20.80">
    <property type="entry name" value="Glycosidases"/>
    <property type="match status" value="1"/>
</dbReference>
<feature type="coiled-coil region" evidence="6">
    <location>
        <begin position="1227"/>
        <end position="1254"/>
    </location>
</feature>
<dbReference type="Proteomes" id="UP000186817">
    <property type="component" value="Unassembled WGS sequence"/>
</dbReference>
<keyword evidence="5 8" id="KW-0472">Membrane</keyword>
<keyword evidence="4 8" id="KW-1133">Transmembrane helix</keyword>
<dbReference type="InterPro" id="IPR027417">
    <property type="entry name" value="P-loop_NTPase"/>
</dbReference>
<dbReference type="InterPro" id="IPR026894">
    <property type="entry name" value="DnaJ_X"/>
</dbReference>
<accession>A0A1Q9D4Y3</accession>
<dbReference type="InterPro" id="IPR006342">
    <property type="entry name" value="FkbM_mtfrase"/>
</dbReference>
<comment type="similarity">
    <text evidence="2">Belongs to the glycosyl hydrolase 13 family.</text>
</comment>
<evidence type="ECO:0000256" key="8">
    <source>
        <dbReference type="SAM" id="Phobius"/>
    </source>
</evidence>
<feature type="compositionally biased region" description="Basic and acidic residues" evidence="7">
    <location>
        <begin position="365"/>
        <end position="378"/>
    </location>
</feature>
<reference evidence="11 12" key="1">
    <citation type="submission" date="2016-02" db="EMBL/GenBank/DDBJ databases">
        <title>Genome analysis of coral dinoflagellate symbionts highlights evolutionary adaptations to a symbiotic lifestyle.</title>
        <authorList>
            <person name="Aranda M."/>
            <person name="Li Y."/>
            <person name="Liew Y.J."/>
            <person name="Baumgarten S."/>
            <person name="Simakov O."/>
            <person name="Wilson M."/>
            <person name="Piel J."/>
            <person name="Ashoor H."/>
            <person name="Bougouffa S."/>
            <person name="Bajic V.B."/>
            <person name="Ryu T."/>
            <person name="Ravasi T."/>
            <person name="Bayer T."/>
            <person name="Micklem G."/>
            <person name="Kim H."/>
            <person name="Bhak J."/>
            <person name="Lajeunesse T.C."/>
            <person name="Voolstra C.R."/>
        </authorList>
    </citation>
    <scope>NUCLEOTIDE SEQUENCE [LARGE SCALE GENOMIC DNA]</scope>
    <source>
        <strain evidence="11 12">CCMP2467</strain>
    </source>
</reference>
<dbReference type="InterPro" id="IPR029063">
    <property type="entry name" value="SAM-dependent_MTases_sf"/>
</dbReference>
<evidence type="ECO:0000256" key="4">
    <source>
        <dbReference type="ARBA" id="ARBA00022989"/>
    </source>
</evidence>
<feature type="region of interest" description="Disordered" evidence="7">
    <location>
        <begin position="1690"/>
        <end position="1715"/>
    </location>
</feature>
<feature type="transmembrane region" description="Helical" evidence="8">
    <location>
        <begin position="807"/>
        <end position="832"/>
    </location>
</feature>
<dbReference type="SMART" id="SM00642">
    <property type="entry name" value="Aamy"/>
    <property type="match status" value="1"/>
</dbReference>
<dbReference type="Gene3D" id="3.40.50.300">
    <property type="entry name" value="P-loop containing nucleotide triphosphate hydrolases"/>
    <property type="match status" value="1"/>
</dbReference>
<dbReference type="EMBL" id="LSRX01000723">
    <property type="protein sequence ID" value="OLP90217.1"/>
    <property type="molecule type" value="Genomic_DNA"/>
</dbReference>
<dbReference type="Gene3D" id="1.10.287.110">
    <property type="entry name" value="DnaJ domain"/>
    <property type="match status" value="1"/>
</dbReference>
<keyword evidence="6" id="KW-0175">Coiled coil</keyword>
<name>A0A1Q9D4Y3_SYMMI</name>
<evidence type="ECO:0000256" key="5">
    <source>
        <dbReference type="ARBA" id="ARBA00023136"/>
    </source>
</evidence>
<dbReference type="CDD" id="cd11314">
    <property type="entry name" value="AmyAc_arch_bac_plant_AmyA"/>
    <property type="match status" value="1"/>
</dbReference>
<dbReference type="SUPFAM" id="SSF51445">
    <property type="entry name" value="(Trans)glycosidases"/>
    <property type="match status" value="1"/>
</dbReference>
<dbReference type="CDD" id="cd06257">
    <property type="entry name" value="DnaJ"/>
    <property type="match status" value="1"/>
</dbReference>
<gene>
    <name evidence="11" type="primary">AMY1.6</name>
    <name evidence="11" type="ORF">AK812_SmicGene28258</name>
</gene>
<dbReference type="SUPFAM" id="SSF46565">
    <property type="entry name" value="Chaperone J-domain"/>
    <property type="match status" value="1"/>
</dbReference>
<dbReference type="InterPro" id="IPR001623">
    <property type="entry name" value="DnaJ_domain"/>
</dbReference>
<dbReference type="GO" id="GO:0005216">
    <property type="term" value="F:monoatomic ion channel activity"/>
    <property type="evidence" value="ECO:0007669"/>
    <property type="project" value="InterPro"/>
</dbReference>
<dbReference type="GO" id="GO:0016020">
    <property type="term" value="C:membrane"/>
    <property type="evidence" value="ECO:0007669"/>
    <property type="project" value="UniProtKB-SubCell"/>
</dbReference>
<dbReference type="PROSITE" id="PS50076">
    <property type="entry name" value="DNAJ_2"/>
    <property type="match status" value="1"/>
</dbReference>
<proteinExistence type="inferred from homology"/>
<feature type="signal peptide" evidence="9">
    <location>
        <begin position="1"/>
        <end position="16"/>
    </location>
</feature>
<dbReference type="PRINTS" id="PR00625">
    <property type="entry name" value="JDOMAIN"/>
</dbReference>
<feature type="region of interest" description="Disordered" evidence="7">
    <location>
        <begin position="519"/>
        <end position="539"/>
    </location>
</feature>
<dbReference type="OrthoDB" id="550577at2759"/>